<dbReference type="InterPro" id="IPR000073">
    <property type="entry name" value="AB_hydrolase_1"/>
</dbReference>
<gene>
    <name evidence="2" type="ORF">K432DRAFT_434003</name>
</gene>
<reference evidence="2 3" key="1">
    <citation type="journal article" date="2016" name="Nat. Commun.">
        <title>Ectomycorrhizal ecology is imprinted in the genome of the dominant symbiotic fungus Cenococcum geophilum.</title>
        <authorList>
            <consortium name="DOE Joint Genome Institute"/>
            <person name="Peter M."/>
            <person name="Kohler A."/>
            <person name="Ohm R.A."/>
            <person name="Kuo A."/>
            <person name="Krutzmann J."/>
            <person name="Morin E."/>
            <person name="Arend M."/>
            <person name="Barry K.W."/>
            <person name="Binder M."/>
            <person name="Choi C."/>
            <person name="Clum A."/>
            <person name="Copeland A."/>
            <person name="Grisel N."/>
            <person name="Haridas S."/>
            <person name="Kipfer T."/>
            <person name="LaButti K."/>
            <person name="Lindquist E."/>
            <person name="Lipzen A."/>
            <person name="Maire R."/>
            <person name="Meier B."/>
            <person name="Mihaltcheva S."/>
            <person name="Molinier V."/>
            <person name="Murat C."/>
            <person name="Poggeler S."/>
            <person name="Quandt C.A."/>
            <person name="Sperisen C."/>
            <person name="Tritt A."/>
            <person name="Tisserant E."/>
            <person name="Crous P.W."/>
            <person name="Henrissat B."/>
            <person name="Nehls U."/>
            <person name="Egli S."/>
            <person name="Spatafora J.W."/>
            <person name="Grigoriev I.V."/>
            <person name="Martin F.M."/>
        </authorList>
    </citation>
    <scope>NUCLEOTIDE SEQUENCE [LARGE SCALE GENOMIC DNA]</scope>
    <source>
        <strain evidence="2 3">CBS 459.81</strain>
    </source>
</reference>
<feature type="domain" description="AB hydrolase-1" evidence="1">
    <location>
        <begin position="138"/>
        <end position="345"/>
    </location>
</feature>
<name>A0A8E2ED89_9PEZI</name>
<dbReference type="CDD" id="cd12809">
    <property type="entry name" value="Esterase_713_like-2"/>
    <property type="match status" value="1"/>
</dbReference>
<dbReference type="InterPro" id="IPR029058">
    <property type="entry name" value="AB_hydrolase_fold"/>
</dbReference>
<accession>A0A8E2ED89</accession>
<dbReference type="OrthoDB" id="9978720at2759"/>
<proteinExistence type="predicted"/>
<evidence type="ECO:0000313" key="2">
    <source>
        <dbReference type="EMBL" id="OCK81654.1"/>
    </source>
</evidence>
<evidence type="ECO:0000313" key="3">
    <source>
        <dbReference type="Proteomes" id="UP000250266"/>
    </source>
</evidence>
<dbReference type="AlphaFoldDB" id="A0A8E2ED89"/>
<dbReference type="Gene3D" id="3.40.50.1820">
    <property type="entry name" value="alpha/beta hydrolase"/>
    <property type="match status" value="1"/>
</dbReference>
<dbReference type="Proteomes" id="UP000250266">
    <property type="component" value="Unassembled WGS sequence"/>
</dbReference>
<protein>
    <submittedName>
        <fullName evidence="2">Alpha/beta-hydrolase</fullName>
    </submittedName>
</protein>
<keyword evidence="3" id="KW-1185">Reference proteome</keyword>
<sequence>MQETPCTRKYFYTGGHYADDGTGNHIFKDQMYVEQLTPLHTGPRKPYPIVFIHGQAQTGTNWLNKPDGNPGWASYFLLMGYECFIVDQTHRARSAWCPTNSAMTTHCGMATYSAEVIQQRFTAPQRYDLWPQASLHTQWPGEGVMGDKVFDAYYSSNVQFLKDETYTQLAVQDAGAALLDRIGRPVILIAHSQGAMMPWLIADVRPQLVRCIVALEPKGPPFQEAVFSNLSARAYGLTDAPLTYDPPVSDPMIDLVKVIIPSPSPEASACILQAEDPPPRQLIRLRQIPVLVLTAEASYHAVYDWCTVEYLRQAGVKTDHLELGKVGIHGNGHLMFLEKNSDQVAGEVRRWMEANFKYPCKMDGEGV</sequence>
<keyword evidence="2" id="KW-0378">Hydrolase</keyword>
<dbReference type="PANTHER" id="PTHR43194:SF4">
    <property type="entry name" value="AB HYDROLASE-1 DOMAIN-CONTAINING PROTEIN"/>
    <property type="match status" value="1"/>
</dbReference>
<dbReference type="SUPFAM" id="SSF53474">
    <property type="entry name" value="alpha/beta-Hydrolases"/>
    <property type="match status" value="1"/>
</dbReference>
<evidence type="ECO:0000259" key="1">
    <source>
        <dbReference type="Pfam" id="PF12697"/>
    </source>
</evidence>
<dbReference type="GO" id="GO:0016787">
    <property type="term" value="F:hydrolase activity"/>
    <property type="evidence" value="ECO:0007669"/>
    <property type="project" value="UniProtKB-KW"/>
</dbReference>
<dbReference type="Pfam" id="PF12697">
    <property type="entry name" value="Abhydrolase_6"/>
    <property type="match status" value="1"/>
</dbReference>
<dbReference type="PANTHER" id="PTHR43194">
    <property type="entry name" value="HYDROLASE ALPHA/BETA FOLD FAMILY"/>
    <property type="match status" value="1"/>
</dbReference>
<dbReference type="EMBL" id="KV744913">
    <property type="protein sequence ID" value="OCK81654.1"/>
    <property type="molecule type" value="Genomic_DNA"/>
</dbReference>
<dbReference type="InterPro" id="IPR050228">
    <property type="entry name" value="Carboxylesterase_BioH"/>
</dbReference>
<organism evidence="2 3">
    <name type="scientific">Lepidopterella palustris CBS 459.81</name>
    <dbReference type="NCBI Taxonomy" id="1314670"/>
    <lineage>
        <taxon>Eukaryota</taxon>
        <taxon>Fungi</taxon>
        <taxon>Dikarya</taxon>
        <taxon>Ascomycota</taxon>
        <taxon>Pezizomycotina</taxon>
        <taxon>Dothideomycetes</taxon>
        <taxon>Pleosporomycetidae</taxon>
        <taxon>Mytilinidiales</taxon>
        <taxon>Argynnaceae</taxon>
        <taxon>Lepidopterella</taxon>
    </lineage>
</organism>